<evidence type="ECO:0000313" key="2">
    <source>
        <dbReference type="Proteomes" id="UP000002654"/>
    </source>
</evidence>
<sequence>MQRITKSKTFVFEAPISDEIVAKLKQWGQVSTSAALTVFTLGSGEVRIRVIRDTPSVKVRRISIKPECGCVLELDEVREFEKGTVYYRYIGYKPCEAHKS</sequence>
<proteinExistence type="predicted"/>
<dbReference type="eggNOG" id="arCOG05642">
    <property type="taxonomic scope" value="Archaea"/>
</dbReference>
<dbReference type="OrthoDB" id="26579at2157"/>
<accession>G4RP19</accession>
<dbReference type="HOGENOM" id="CLU_2299452_0_0_2"/>
<dbReference type="EMBL" id="FN869859">
    <property type="protein sequence ID" value="CCC81313.1"/>
    <property type="molecule type" value="Genomic_DNA"/>
</dbReference>
<name>G4RP19_THETK</name>
<dbReference type="KEGG" id="ttn:TTX_0653"/>
<dbReference type="AlphaFoldDB" id="G4RP19"/>
<dbReference type="STRING" id="768679.TTX_0653"/>
<reference evidence="1 2" key="1">
    <citation type="journal article" date="2011" name="PLoS ONE">
        <title>The complete genome sequence of Thermoproteus tenax: a physiologically versatile member of the Crenarchaeota.</title>
        <authorList>
            <person name="Siebers B."/>
            <person name="Zaparty M."/>
            <person name="Raddatz G."/>
            <person name="Tjaden B."/>
            <person name="Albers S.V."/>
            <person name="Bell S.D."/>
            <person name="Blombach F."/>
            <person name="Kletzin A."/>
            <person name="Kyrpides N."/>
            <person name="Lanz C."/>
            <person name="Plagens A."/>
            <person name="Rampp M."/>
            <person name="Rosinus A."/>
            <person name="von Jan M."/>
            <person name="Makarova K.S."/>
            <person name="Klenk H.P."/>
            <person name="Schuster S.C."/>
            <person name="Hensel R."/>
        </authorList>
    </citation>
    <scope>NUCLEOTIDE SEQUENCE [LARGE SCALE GENOMIC DNA]</scope>
    <source>
        <strain evidence="2">ATCC 35583 / DSM 2078 / JCM 9277 / NBRC 100435 / Kra 1</strain>
    </source>
</reference>
<dbReference type="PaxDb" id="768679-TTX_0653"/>
<dbReference type="GeneID" id="11263649"/>
<protein>
    <submittedName>
        <fullName evidence="1">Uncharacterized protein</fullName>
    </submittedName>
</protein>
<dbReference type="PATRIC" id="fig|768679.9.peg.666"/>
<keyword evidence="2" id="KW-1185">Reference proteome</keyword>
<dbReference type="RefSeq" id="WP_014126570.1">
    <property type="nucleotide sequence ID" value="NC_016070.1"/>
</dbReference>
<gene>
    <name evidence="1" type="ordered locus">TTX_0653</name>
</gene>
<dbReference type="Proteomes" id="UP000002654">
    <property type="component" value="Chromosome"/>
</dbReference>
<evidence type="ECO:0000313" key="1">
    <source>
        <dbReference type="EMBL" id="CCC81313.1"/>
    </source>
</evidence>
<organism evidence="1 2">
    <name type="scientific">Thermoproteus tenax (strain ATCC 35583 / DSM 2078 / JCM 9277 / NBRC 100435 / Kra 1)</name>
    <dbReference type="NCBI Taxonomy" id="768679"/>
    <lineage>
        <taxon>Archaea</taxon>
        <taxon>Thermoproteota</taxon>
        <taxon>Thermoprotei</taxon>
        <taxon>Thermoproteales</taxon>
        <taxon>Thermoproteaceae</taxon>
        <taxon>Thermoproteus</taxon>
    </lineage>
</organism>